<accession>A0A067ZJX3</accession>
<dbReference type="EMBL" id="KF562340">
    <property type="protein sequence ID" value="AHV82657.1"/>
    <property type="molecule type" value="Genomic_DNA"/>
</dbReference>
<dbReference type="GeneID" id="20283966"/>
<dbReference type="Proteomes" id="UP000027389">
    <property type="component" value="Segment"/>
</dbReference>
<evidence type="ECO:0000313" key="1">
    <source>
        <dbReference type="EMBL" id="AHV82657.1"/>
    </source>
</evidence>
<evidence type="ECO:0000313" key="2">
    <source>
        <dbReference type="Proteomes" id="UP000027389"/>
    </source>
</evidence>
<gene>
    <name evidence="1" type="ORF">PhAPEC7_31</name>
</gene>
<proteinExistence type="predicted"/>
<sequence length="71" mass="7964">MPAKYRIKDTPVMDSQVNKGDVVYACTQDDFDTAISMSQITGIHHVSVTLDPTGDYPFFPIPTHNLEQIHD</sequence>
<reference evidence="1 2" key="1">
    <citation type="journal article" date="2014" name="Vet. Microbiol.">
        <title>A cocktail of in vitro efficient phages is not a guarantee for in vivo therapeutic results against avian colibacillosis.</title>
        <authorList>
            <person name="Tsonos J."/>
            <person name="Oosterik L.H."/>
            <person name="Tuntufye H.N."/>
            <person name="Klumpp J."/>
            <person name="Butaye P."/>
            <person name="De Greve H."/>
            <person name="Hernalsteens J.P."/>
            <person name="Lavigne R."/>
            <person name="Goddeeris B.M."/>
        </authorList>
    </citation>
    <scope>NUCLEOTIDE SEQUENCE [LARGE SCALE GENOMIC DNA]</scope>
</reference>
<protein>
    <submittedName>
        <fullName evidence="1">Uncharacterized protein</fullName>
    </submittedName>
</protein>
<name>A0A067ZJX3_9CAUD</name>
<dbReference type="KEGG" id="vg:20283966"/>
<dbReference type="OrthoDB" id="20728at10239"/>
<dbReference type="RefSeq" id="YP_009056162.1">
    <property type="nucleotide sequence ID" value="NC_024790.1"/>
</dbReference>
<keyword evidence="2" id="KW-1185">Reference proteome</keyword>
<organism evidence="1 2">
    <name type="scientific">Escherichia phage vB_EcoP_PhAPEC7</name>
    <dbReference type="NCBI Taxonomy" id="1391223"/>
    <lineage>
        <taxon>Viruses</taxon>
        <taxon>Duplodnaviria</taxon>
        <taxon>Heunggongvirae</taxon>
        <taxon>Uroviricota</taxon>
        <taxon>Caudoviricetes</taxon>
        <taxon>Schitoviridae</taxon>
        <taxon>Enquatrovirinae</taxon>
        <taxon>Gamaleyavirus</taxon>
        <taxon>Gamaleyavirus APEC7</taxon>
    </lineage>
</organism>